<keyword evidence="5" id="KW-0482">Metalloprotease</keyword>
<evidence type="ECO:0000256" key="6">
    <source>
        <dbReference type="ARBA" id="ARBA00061577"/>
    </source>
</evidence>
<name>A0ABD2NWB4_9CUCU</name>
<comment type="caution">
    <text evidence="9">The sequence shown here is derived from an EMBL/GenBank/DDBJ whole genome shotgun (WGS) entry which is preliminary data.</text>
</comment>
<dbReference type="GO" id="GO:0006508">
    <property type="term" value="P:proteolysis"/>
    <property type="evidence" value="ECO:0007669"/>
    <property type="project" value="UniProtKB-KW"/>
</dbReference>
<keyword evidence="4" id="KW-0862">Zinc</keyword>
<dbReference type="InterPro" id="IPR040843">
    <property type="entry name" value="RAMA"/>
</dbReference>
<feature type="compositionally biased region" description="Acidic residues" evidence="7">
    <location>
        <begin position="21"/>
        <end position="44"/>
    </location>
</feature>
<protein>
    <recommendedName>
        <fullName evidence="8">MPN domain-containing protein</fullName>
    </recommendedName>
</protein>
<dbReference type="SUPFAM" id="SSF102712">
    <property type="entry name" value="JAB1/MPN domain"/>
    <property type="match status" value="1"/>
</dbReference>
<evidence type="ECO:0000313" key="9">
    <source>
        <dbReference type="EMBL" id="KAL3282833.1"/>
    </source>
</evidence>
<dbReference type="PROSITE" id="PS50249">
    <property type="entry name" value="MPN"/>
    <property type="match status" value="1"/>
</dbReference>
<dbReference type="Pfam" id="PF18755">
    <property type="entry name" value="RAMA"/>
    <property type="match status" value="1"/>
</dbReference>
<dbReference type="InterPro" id="IPR000555">
    <property type="entry name" value="JAMM/MPN+_dom"/>
</dbReference>
<keyword evidence="3" id="KW-0378">Hydrolase</keyword>
<dbReference type="InterPro" id="IPR050242">
    <property type="entry name" value="JAMM_MPN+_peptidase_M67A"/>
</dbReference>
<dbReference type="PANTHER" id="PTHR10410">
    <property type="entry name" value="EUKARYOTIC TRANSLATION INITIATION FACTOR 3 -RELATED"/>
    <property type="match status" value="1"/>
</dbReference>
<evidence type="ECO:0000256" key="5">
    <source>
        <dbReference type="ARBA" id="ARBA00023049"/>
    </source>
</evidence>
<dbReference type="Proteomes" id="UP001516400">
    <property type="component" value="Unassembled WGS sequence"/>
</dbReference>
<keyword evidence="10" id="KW-1185">Reference proteome</keyword>
<accession>A0ABD2NWB4</accession>
<feature type="region of interest" description="Disordered" evidence="7">
    <location>
        <begin position="10"/>
        <end position="49"/>
    </location>
</feature>
<evidence type="ECO:0000256" key="4">
    <source>
        <dbReference type="ARBA" id="ARBA00022833"/>
    </source>
</evidence>
<evidence type="ECO:0000259" key="8">
    <source>
        <dbReference type="PROSITE" id="PS50249"/>
    </source>
</evidence>
<sequence>MQSHLQAALLGQSNLNKSSNDDEDTAFQEEEQEENEEFDEEVECDNGQRPGIKHAVGTCTRTVTLQMLLDANILKAGRGTMTIEYLGQKFVGDLLQDGKIQSQETDIIFASPSAWAIACKRFINPDKKSGCGWASVKYRGKKLDAYKNIWYRKKKEEQDQELKNMANSVSYTRIVVKHNTVANRTLTHDANTLIECVPFSNLGKIQPFLVTLSTNAALIMDFHSHLTRTEVSGYLAGHWDVNNHNLQVTHAFPCRNTKADRENAPQVELEISKAIEKEKLLLVGWYHSHPFIAAAPTLRDVDAQLDHQIRMKGQSDNSYTPCIGIIISPYNYENTSLESSIIAYWVIPPPEAKPNEYGRPMLMSYSVSQDAQMSDFVKNEITKCVEYYKKEKDFINFNERYLGASLFIDKLKSTLISKFPREEKEATLWRYIRESVGCSPEETDSLLSIPSVSKHQLLPTLNTPVSLNSMMLPQDISGLFYNSVNSGKFTSASSILGLPDPMAHSTLAANNMFLQSNIFKMQELLKPLSTSSPIHKSKEPKPSTSPLKIPTDLKAWKSEYSTPDVLNLKSNFLAPDLNLSKISSPDYSFKPHKEFSIPDLSGMKSSVGDFSLDLSRSHSQSDSERIQNMMKSSGFSMLDLSVPKILDQSIEQTLNLSHQSMEKVDENAPLNLAQ</sequence>
<evidence type="ECO:0000256" key="2">
    <source>
        <dbReference type="ARBA" id="ARBA00022723"/>
    </source>
</evidence>
<feature type="domain" description="MPN" evidence="8">
    <location>
        <begin position="210"/>
        <end position="346"/>
    </location>
</feature>
<dbReference type="Pfam" id="PF01398">
    <property type="entry name" value="JAB"/>
    <property type="match status" value="1"/>
</dbReference>
<evidence type="ECO:0000313" key="10">
    <source>
        <dbReference type="Proteomes" id="UP001516400"/>
    </source>
</evidence>
<dbReference type="Gene3D" id="3.40.140.10">
    <property type="entry name" value="Cytidine Deaminase, domain 2"/>
    <property type="match status" value="1"/>
</dbReference>
<evidence type="ECO:0000256" key="3">
    <source>
        <dbReference type="ARBA" id="ARBA00022801"/>
    </source>
</evidence>
<dbReference type="InterPro" id="IPR037518">
    <property type="entry name" value="MPN"/>
</dbReference>
<dbReference type="EMBL" id="JABFTP020000144">
    <property type="protein sequence ID" value="KAL3282833.1"/>
    <property type="molecule type" value="Genomic_DNA"/>
</dbReference>
<dbReference type="GO" id="GO:0008237">
    <property type="term" value="F:metallopeptidase activity"/>
    <property type="evidence" value="ECO:0007669"/>
    <property type="project" value="UniProtKB-KW"/>
</dbReference>
<keyword evidence="1" id="KW-0645">Protease</keyword>
<dbReference type="AlphaFoldDB" id="A0ABD2NWB4"/>
<proteinExistence type="inferred from homology"/>
<evidence type="ECO:0000256" key="1">
    <source>
        <dbReference type="ARBA" id="ARBA00022670"/>
    </source>
</evidence>
<comment type="similarity">
    <text evidence="6">Belongs to the peptidase M67 family.</text>
</comment>
<dbReference type="GO" id="GO:0046872">
    <property type="term" value="F:metal ion binding"/>
    <property type="evidence" value="ECO:0007669"/>
    <property type="project" value="UniProtKB-KW"/>
</dbReference>
<gene>
    <name evidence="9" type="ORF">HHI36_005996</name>
</gene>
<dbReference type="CDD" id="cd08067">
    <property type="entry name" value="MPN_2A_DUB"/>
    <property type="match status" value="1"/>
</dbReference>
<evidence type="ECO:0000256" key="7">
    <source>
        <dbReference type="SAM" id="MobiDB-lite"/>
    </source>
</evidence>
<organism evidence="9 10">
    <name type="scientific">Cryptolaemus montrouzieri</name>
    <dbReference type="NCBI Taxonomy" id="559131"/>
    <lineage>
        <taxon>Eukaryota</taxon>
        <taxon>Metazoa</taxon>
        <taxon>Ecdysozoa</taxon>
        <taxon>Arthropoda</taxon>
        <taxon>Hexapoda</taxon>
        <taxon>Insecta</taxon>
        <taxon>Pterygota</taxon>
        <taxon>Neoptera</taxon>
        <taxon>Endopterygota</taxon>
        <taxon>Coleoptera</taxon>
        <taxon>Polyphaga</taxon>
        <taxon>Cucujiformia</taxon>
        <taxon>Coccinelloidea</taxon>
        <taxon>Coccinellidae</taxon>
        <taxon>Scymninae</taxon>
        <taxon>Scymnini</taxon>
        <taxon>Cryptolaemus</taxon>
    </lineage>
</organism>
<dbReference type="FunFam" id="3.40.140.10:FF:000053">
    <property type="entry name" value="MPN domain-containing protein CG4751"/>
    <property type="match status" value="1"/>
</dbReference>
<reference evidence="9 10" key="1">
    <citation type="journal article" date="2021" name="BMC Biol.">
        <title>Horizontally acquired antibacterial genes associated with adaptive radiation of ladybird beetles.</title>
        <authorList>
            <person name="Li H.S."/>
            <person name="Tang X.F."/>
            <person name="Huang Y.H."/>
            <person name="Xu Z.Y."/>
            <person name="Chen M.L."/>
            <person name="Du X.Y."/>
            <person name="Qiu B.Y."/>
            <person name="Chen P.T."/>
            <person name="Zhang W."/>
            <person name="Slipinski A."/>
            <person name="Escalona H.E."/>
            <person name="Waterhouse R.M."/>
            <person name="Zwick A."/>
            <person name="Pang H."/>
        </authorList>
    </citation>
    <scope>NUCLEOTIDE SEQUENCE [LARGE SCALE GENOMIC DNA]</scope>
    <source>
        <strain evidence="9">SYSU2018</strain>
    </source>
</reference>
<keyword evidence="2" id="KW-0479">Metal-binding</keyword>